<feature type="non-terminal residue" evidence="2">
    <location>
        <position position="166"/>
    </location>
</feature>
<dbReference type="Gene3D" id="2.40.70.10">
    <property type="entry name" value="Acid Proteases"/>
    <property type="match status" value="1"/>
</dbReference>
<dbReference type="InterPro" id="IPR021109">
    <property type="entry name" value="Peptidase_aspartic_dom_sf"/>
</dbReference>
<evidence type="ECO:0000313" key="2">
    <source>
        <dbReference type="EMBL" id="RMZ93219.1"/>
    </source>
</evidence>
<evidence type="ECO:0000256" key="1">
    <source>
        <dbReference type="SAM" id="MobiDB-lite"/>
    </source>
</evidence>
<dbReference type="Proteomes" id="UP000276133">
    <property type="component" value="Unassembled WGS sequence"/>
</dbReference>
<keyword evidence="3" id="KW-1185">Reference proteome</keyword>
<evidence type="ECO:0000313" key="3">
    <source>
        <dbReference type="Proteomes" id="UP000276133"/>
    </source>
</evidence>
<sequence length="166" mass="19138">MKIYGQINLNNCQVTANQNETLKNVSILVTNHNSVHDCLLGRDILNRVNIPLLNTRVIKTKVDEFSKLIKQQFHNNSEINYAKDINKGKNRSSGLGKTQTNPNEPESGQKNFKQEFTNKRVNPKIKINGNDNEDLKHRFEKLFVRNKQKQSVDEFRTNESSKGQKT</sequence>
<feature type="compositionally biased region" description="Basic and acidic residues" evidence="1">
    <location>
        <begin position="150"/>
        <end position="159"/>
    </location>
</feature>
<protein>
    <submittedName>
        <fullName evidence="2">Uncharacterized protein</fullName>
    </submittedName>
</protein>
<dbReference type="AlphaFoldDB" id="A0A3M7P2P5"/>
<accession>A0A3M7P2P5</accession>
<reference evidence="2 3" key="1">
    <citation type="journal article" date="2018" name="Sci. Rep.">
        <title>Genomic signatures of local adaptation to the degree of environmental predictability in rotifers.</title>
        <authorList>
            <person name="Franch-Gras L."/>
            <person name="Hahn C."/>
            <person name="Garcia-Roger E.M."/>
            <person name="Carmona M.J."/>
            <person name="Serra M."/>
            <person name="Gomez A."/>
        </authorList>
    </citation>
    <scope>NUCLEOTIDE SEQUENCE [LARGE SCALE GENOMIC DNA]</scope>
    <source>
        <strain evidence="2">HYR1</strain>
    </source>
</reference>
<comment type="caution">
    <text evidence="2">The sequence shown here is derived from an EMBL/GenBank/DDBJ whole genome shotgun (WGS) entry which is preliminary data.</text>
</comment>
<name>A0A3M7P2P5_BRAPC</name>
<feature type="region of interest" description="Disordered" evidence="1">
    <location>
        <begin position="80"/>
        <end position="133"/>
    </location>
</feature>
<proteinExistence type="predicted"/>
<gene>
    <name evidence="2" type="ORF">BpHYR1_005237</name>
</gene>
<feature type="compositionally biased region" description="Polar residues" evidence="1">
    <location>
        <begin position="91"/>
        <end position="111"/>
    </location>
</feature>
<dbReference type="EMBL" id="REGN01013991">
    <property type="protein sequence ID" value="RMZ93219.1"/>
    <property type="molecule type" value="Genomic_DNA"/>
</dbReference>
<feature type="region of interest" description="Disordered" evidence="1">
    <location>
        <begin position="147"/>
        <end position="166"/>
    </location>
</feature>
<organism evidence="2 3">
    <name type="scientific">Brachionus plicatilis</name>
    <name type="common">Marine rotifer</name>
    <name type="synonym">Brachionus muelleri</name>
    <dbReference type="NCBI Taxonomy" id="10195"/>
    <lineage>
        <taxon>Eukaryota</taxon>
        <taxon>Metazoa</taxon>
        <taxon>Spiralia</taxon>
        <taxon>Gnathifera</taxon>
        <taxon>Rotifera</taxon>
        <taxon>Eurotatoria</taxon>
        <taxon>Monogononta</taxon>
        <taxon>Pseudotrocha</taxon>
        <taxon>Ploima</taxon>
        <taxon>Brachionidae</taxon>
        <taxon>Brachionus</taxon>
    </lineage>
</organism>